<feature type="transmembrane region" description="Helical" evidence="9">
    <location>
        <begin position="189"/>
        <end position="213"/>
    </location>
</feature>
<evidence type="ECO:0000256" key="9">
    <source>
        <dbReference type="SAM" id="Phobius"/>
    </source>
</evidence>
<keyword evidence="8 9" id="KW-0472">Membrane</keyword>
<protein>
    <submittedName>
        <fullName evidence="11">Unannotated protein</fullName>
    </submittedName>
</protein>
<evidence type="ECO:0000256" key="4">
    <source>
        <dbReference type="ARBA" id="ARBA00022989"/>
    </source>
</evidence>
<name>A0A6J6U6N2_9ZZZZ</name>
<dbReference type="EMBL" id="CAEZZA010000147">
    <property type="protein sequence ID" value="CAB4754253.1"/>
    <property type="molecule type" value="Genomic_DNA"/>
</dbReference>
<evidence type="ECO:0000313" key="11">
    <source>
        <dbReference type="EMBL" id="CAB4754253.1"/>
    </source>
</evidence>
<dbReference type="GO" id="GO:0016717">
    <property type="term" value="F:oxidoreductase activity, acting on paired donors, with oxidation of a pair of donors resulting in the reduction of molecular oxygen to two molecules of water"/>
    <property type="evidence" value="ECO:0007669"/>
    <property type="project" value="InterPro"/>
</dbReference>
<accession>A0A6J6U6N2</accession>
<evidence type="ECO:0000256" key="7">
    <source>
        <dbReference type="ARBA" id="ARBA00023098"/>
    </source>
</evidence>
<evidence type="ECO:0000256" key="2">
    <source>
        <dbReference type="ARBA" id="ARBA00022692"/>
    </source>
</evidence>
<reference evidence="11" key="1">
    <citation type="submission" date="2020-05" db="EMBL/GenBank/DDBJ databases">
        <authorList>
            <person name="Chiriac C."/>
            <person name="Salcher M."/>
            <person name="Ghai R."/>
            <person name="Kavagutti S V."/>
        </authorList>
    </citation>
    <scope>NUCLEOTIDE SEQUENCE</scope>
</reference>
<gene>
    <name evidence="11" type="ORF">UFOPK2809_01041</name>
</gene>
<feature type="transmembrane region" description="Helical" evidence="9">
    <location>
        <begin position="68"/>
        <end position="86"/>
    </location>
</feature>
<proteinExistence type="predicted"/>
<dbReference type="GO" id="GO:0006631">
    <property type="term" value="P:fatty acid metabolic process"/>
    <property type="evidence" value="ECO:0007669"/>
    <property type="project" value="UniProtKB-KW"/>
</dbReference>
<organism evidence="11">
    <name type="scientific">freshwater metagenome</name>
    <dbReference type="NCBI Taxonomy" id="449393"/>
    <lineage>
        <taxon>unclassified sequences</taxon>
        <taxon>metagenomes</taxon>
        <taxon>ecological metagenomes</taxon>
    </lineage>
</organism>
<evidence type="ECO:0000256" key="8">
    <source>
        <dbReference type="ARBA" id="ARBA00023136"/>
    </source>
</evidence>
<dbReference type="AlphaFoldDB" id="A0A6J6U6N2"/>
<comment type="subcellular location">
    <subcellularLocation>
        <location evidence="1">Membrane</location>
        <topology evidence="1">Multi-pass membrane protein</topology>
    </subcellularLocation>
</comment>
<feature type="domain" description="Fatty acid desaturase" evidence="10">
    <location>
        <begin position="64"/>
        <end position="283"/>
    </location>
</feature>
<evidence type="ECO:0000256" key="6">
    <source>
        <dbReference type="ARBA" id="ARBA00023004"/>
    </source>
</evidence>
<dbReference type="Pfam" id="PF00487">
    <property type="entry name" value="FA_desaturase"/>
    <property type="match status" value="1"/>
</dbReference>
<evidence type="ECO:0000256" key="5">
    <source>
        <dbReference type="ARBA" id="ARBA00023002"/>
    </source>
</evidence>
<dbReference type="PANTHER" id="PTHR11351:SF3">
    <property type="entry name" value="BLL4393 PROTEIN"/>
    <property type="match status" value="1"/>
</dbReference>
<keyword evidence="2 9" id="KW-0812">Transmembrane</keyword>
<dbReference type="PANTHER" id="PTHR11351">
    <property type="entry name" value="ACYL-COA DESATURASE"/>
    <property type="match status" value="1"/>
</dbReference>
<keyword evidence="5" id="KW-0560">Oxidoreductase</keyword>
<keyword evidence="7" id="KW-0443">Lipid metabolism</keyword>
<dbReference type="InterPro" id="IPR005804">
    <property type="entry name" value="FA_desaturase_dom"/>
</dbReference>
<evidence type="ECO:0000256" key="3">
    <source>
        <dbReference type="ARBA" id="ARBA00022832"/>
    </source>
</evidence>
<dbReference type="InterPro" id="IPR015876">
    <property type="entry name" value="Acyl-CoA_DS"/>
</dbReference>
<evidence type="ECO:0000259" key="10">
    <source>
        <dbReference type="Pfam" id="PF00487"/>
    </source>
</evidence>
<sequence>MRSTSELELTADKSTFTNSGVRGQNEEGLLNSSMKITIAVFVILPLLAVIAAIPLAILWAGFFTWVDVGLILFFWALTAGGITLGYHRYFTHGAFKAPRAVKIGLAIAGSMAIQGSLDQWVADHRKHHQFSDEVGDPHSPWRFGTSKRAVAKGLYYAHVGWLFDEAQTPIEQYAPDIAADKDLSRISQFFPAILTASVLLPALLGGLITWSWMGALAGLFWGGLIRIALVHHVTWSINSICHVFGSRPFNNRDLSSNVAWLAIPSFGESWHSLHHADPTLARHGVLKGQLDMSARAIAIMESMKLVTDVRWPKPARIAKKLKDPAMRRRVRGYVEPSATD</sequence>
<evidence type="ECO:0000256" key="1">
    <source>
        <dbReference type="ARBA" id="ARBA00004141"/>
    </source>
</evidence>
<keyword evidence="3" id="KW-0276">Fatty acid metabolism</keyword>
<keyword evidence="4 9" id="KW-1133">Transmembrane helix</keyword>
<dbReference type="GO" id="GO:0016020">
    <property type="term" value="C:membrane"/>
    <property type="evidence" value="ECO:0007669"/>
    <property type="project" value="UniProtKB-SubCell"/>
</dbReference>
<keyword evidence="6" id="KW-0408">Iron</keyword>
<dbReference type="CDD" id="cd03505">
    <property type="entry name" value="Delta9-FADS-like"/>
    <property type="match status" value="1"/>
</dbReference>
<dbReference type="PRINTS" id="PR00075">
    <property type="entry name" value="FACDDSATRASE"/>
</dbReference>
<feature type="transmembrane region" description="Helical" evidence="9">
    <location>
        <begin position="38"/>
        <end position="62"/>
    </location>
</feature>